<dbReference type="AlphaFoldDB" id="A0A2W6NKW6"/>
<keyword evidence="2" id="KW-1185">Reference proteome</keyword>
<gene>
    <name evidence="1" type="ORF">B6S12_05775</name>
</gene>
<reference evidence="1 2" key="1">
    <citation type="submission" date="2017-03" db="EMBL/GenBank/DDBJ databases">
        <title>Genomic and clinical evidence uncovers the enterohepatic species Helicobacter valdiviensis as a potential human intestinal pathogen.</title>
        <authorList>
            <person name="Fresia P."/>
            <person name="Jara R."/>
            <person name="Sierra R."/>
            <person name="Ferres I."/>
            <person name="Greif G."/>
            <person name="Iraola G."/>
            <person name="Collado L."/>
        </authorList>
    </citation>
    <scope>NUCLEOTIDE SEQUENCE [LARGE SCALE GENOMIC DNA]</scope>
    <source>
        <strain evidence="1 2">WBE14</strain>
    </source>
</reference>
<accession>A0A2W6NKW6</accession>
<dbReference type="RefSeq" id="WP_111229860.1">
    <property type="nucleotide sequence ID" value="NZ_NBIU01000014.1"/>
</dbReference>
<comment type="caution">
    <text evidence="1">The sequence shown here is derived from an EMBL/GenBank/DDBJ whole genome shotgun (WGS) entry which is preliminary data.</text>
</comment>
<protein>
    <submittedName>
        <fullName evidence="1">Uncharacterized protein</fullName>
    </submittedName>
</protein>
<name>A0A2W6NKW6_9HELI</name>
<proteinExistence type="predicted"/>
<organism evidence="1 2">
    <name type="scientific">Helicobacter valdiviensis</name>
    <dbReference type="NCBI Taxonomy" id="1458358"/>
    <lineage>
        <taxon>Bacteria</taxon>
        <taxon>Pseudomonadati</taxon>
        <taxon>Campylobacterota</taxon>
        <taxon>Epsilonproteobacteria</taxon>
        <taxon>Campylobacterales</taxon>
        <taxon>Helicobacteraceae</taxon>
        <taxon>Helicobacter</taxon>
    </lineage>
</organism>
<dbReference type="Proteomes" id="UP000249746">
    <property type="component" value="Unassembled WGS sequence"/>
</dbReference>
<dbReference type="OrthoDB" id="5324144at2"/>
<evidence type="ECO:0000313" key="2">
    <source>
        <dbReference type="Proteomes" id="UP000249746"/>
    </source>
</evidence>
<sequence>MKILYAPSIREFSDNIIANLQATFDRQILETLMGEGREILYLPHQRTDKRIKDNILRGGGAFVGA</sequence>
<evidence type="ECO:0000313" key="1">
    <source>
        <dbReference type="EMBL" id="PZT48056.1"/>
    </source>
</evidence>
<dbReference type="EMBL" id="NBIU01000014">
    <property type="protein sequence ID" value="PZT48056.1"/>
    <property type="molecule type" value="Genomic_DNA"/>
</dbReference>